<protein>
    <submittedName>
        <fullName evidence="9">Uncharacterized protein</fullName>
    </submittedName>
</protein>
<dbReference type="PhylomeDB" id="B3RZM7"/>
<evidence type="ECO:0000256" key="5">
    <source>
        <dbReference type="ARBA" id="ARBA00023212"/>
    </source>
</evidence>
<dbReference type="PANTHER" id="PTHR31180:SF2">
    <property type="entry name" value="CILIA- AND FLAGELLA-ASSOCIATED PROTEIN 107"/>
    <property type="match status" value="1"/>
</dbReference>
<dbReference type="Pfam" id="PF22595">
    <property type="entry name" value="CFAP107"/>
    <property type="match status" value="1"/>
</dbReference>
<dbReference type="OMA" id="TWEMHIK"/>
<dbReference type="InParanoid" id="B3RZM7"/>
<dbReference type="KEGG" id="tad:TRIADDRAFT_57511"/>
<evidence type="ECO:0000256" key="7">
    <source>
        <dbReference type="ARBA" id="ARBA00035003"/>
    </source>
</evidence>
<comment type="function">
    <text evidence="7">Microtubule inner protein (MIP) part of the dynein-decorated doublet microtubules (DMTs) in cilia axoneme, which is required for motile cilia beating.</text>
</comment>
<dbReference type="InterPro" id="IPR054709">
    <property type="entry name" value="CFAP107"/>
</dbReference>
<comment type="subcellular location">
    <subcellularLocation>
        <location evidence="1">Cytoplasm</location>
        <location evidence="1">Cytoskeleton</location>
        <location evidence="1">Flagellum axoneme</location>
    </subcellularLocation>
</comment>
<evidence type="ECO:0000256" key="6">
    <source>
        <dbReference type="ARBA" id="ARBA00023273"/>
    </source>
</evidence>
<dbReference type="GeneID" id="6754605"/>
<dbReference type="STRING" id="10228.B3RZM7"/>
<keyword evidence="4" id="KW-0969">Cilium</keyword>
<dbReference type="RefSeq" id="XP_002113759.1">
    <property type="nucleotide sequence ID" value="XM_002113723.1"/>
</dbReference>
<gene>
    <name evidence="9" type="ORF">TRIADDRAFT_57511</name>
</gene>
<comment type="subunit">
    <text evidence="8">Microtubule inner protein component of sperm flagellar doublet microtubules.</text>
</comment>
<dbReference type="EMBL" id="DS985246">
    <property type="protein sequence ID" value="EDV24233.1"/>
    <property type="molecule type" value="Genomic_DNA"/>
</dbReference>
<evidence type="ECO:0000256" key="4">
    <source>
        <dbReference type="ARBA" id="ARBA00023069"/>
    </source>
</evidence>
<proteinExistence type="predicted"/>
<dbReference type="Proteomes" id="UP000009022">
    <property type="component" value="Unassembled WGS sequence"/>
</dbReference>
<keyword evidence="6" id="KW-0966">Cell projection</keyword>
<dbReference type="AlphaFoldDB" id="B3RZM7"/>
<evidence type="ECO:0000256" key="3">
    <source>
        <dbReference type="ARBA" id="ARBA00022846"/>
    </source>
</evidence>
<organism evidence="9 10">
    <name type="scientific">Trichoplax adhaerens</name>
    <name type="common">Trichoplax reptans</name>
    <dbReference type="NCBI Taxonomy" id="10228"/>
    <lineage>
        <taxon>Eukaryota</taxon>
        <taxon>Metazoa</taxon>
        <taxon>Placozoa</taxon>
        <taxon>Uniplacotomia</taxon>
        <taxon>Trichoplacea</taxon>
        <taxon>Trichoplacidae</taxon>
        <taxon>Trichoplax</taxon>
    </lineage>
</organism>
<reference evidence="9 10" key="1">
    <citation type="journal article" date="2008" name="Nature">
        <title>The Trichoplax genome and the nature of placozoans.</title>
        <authorList>
            <person name="Srivastava M."/>
            <person name="Begovic E."/>
            <person name="Chapman J."/>
            <person name="Putnam N.H."/>
            <person name="Hellsten U."/>
            <person name="Kawashima T."/>
            <person name="Kuo A."/>
            <person name="Mitros T."/>
            <person name="Salamov A."/>
            <person name="Carpenter M.L."/>
            <person name="Signorovitch A.Y."/>
            <person name="Moreno M.A."/>
            <person name="Kamm K."/>
            <person name="Grimwood J."/>
            <person name="Schmutz J."/>
            <person name="Shapiro H."/>
            <person name="Grigoriev I.V."/>
            <person name="Buss L.W."/>
            <person name="Schierwater B."/>
            <person name="Dellaporta S.L."/>
            <person name="Rokhsar D.S."/>
        </authorList>
    </citation>
    <scope>NUCLEOTIDE SEQUENCE [LARGE SCALE GENOMIC DNA]</scope>
    <source>
        <strain evidence="9 10">Grell-BS-1999</strain>
    </source>
</reference>
<dbReference type="FunCoup" id="B3RZM7">
    <property type="interactions" value="6"/>
</dbReference>
<evidence type="ECO:0000256" key="1">
    <source>
        <dbReference type="ARBA" id="ARBA00004611"/>
    </source>
</evidence>
<evidence type="ECO:0000256" key="8">
    <source>
        <dbReference type="ARBA" id="ARBA00046435"/>
    </source>
</evidence>
<sequence>MACSLVTGMKNECRPIQVNNVMYRYYPKTYKAYPNSVDWIPKYQRENFNHSSTQRHDYKPYGNAKPDTFIRRAALARNNGLNKQQIFFHHGKKYNDNMISYYDQVYNKRDLEHIPTNRRWDLKRIAWLPEKSDVPIYGNATKFGLLEKKKEQWKKEVEEENRGIYSSETMTSFAELPKNSLITKHQVTPKHISSRMHPHHLNKDLALRSLPIINPVPQIDSYKFTLYRQFGKVYHE</sequence>
<dbReference type="InterPro" id="IPR037662">
    <property type="entry name" value="CFAP68/107"/>
</dbReference>
<accession>B3RZM7</accession>
<dbReference type="CTD" id="6754605"/>
<name>B3RZM7_TRIAD</name>
<dbReference type="HOGENOM" id="CLU_1176769_0_0_1"/>
<keyword evidence="10" id="KW-1185">Reference proteome</keyword>
<evidence type="ECO:0000256" key="2">
    <source>
        <dbReference type="ARBA" id="ARBA00022490"/>
    </source>
</evidence>
<keyword evidence="2" id="KW-0963">Cytoplasm</keyword>
<dbReference type="GO" id="GO:0005879">
    <property type="term" value="C:axonemal microtubule"/>
    <property type="evidence" value="ECO:0000318"/>
    <property type="project" value="GO_Central"/>
</dbReference>
<dbReference type="GO" id="GO:0030317">
    <property type="term" value="P:flagellated sperm motility"/>
    <property type="evidence" value="ECO:0007669"/>
    <property type="project" value="InterPro"/>
</dbReference>
<keyword evidence="5" id="KW-0206">Cytoskeleton</keyword>
<keyword evidence="3" id="KW-0282">Flagellum</keyword>
<dbReference type="OrthoDB" id="8185227at2759"/>
<dbReference type="PANTHER" id="PTHR31180">
    <property type="entry name" value="CILIA- AND FLAGELLA-ASSOCIATED PROTEIN 107-RELATED"/>
    <property type="match status" value="1"/>
</dbReference>
<evidence type="ECO:0000313" key="9">
    <source>
        <dbReference type="EMBL" id="EDV24233.1"/>
    </source>
</evidence>
<evidence type="ECO:0000313" key="10">
    <source>
        <dbReference type="Proteomes" id="UP000009022"/>
    </source>
</evidence>
<dbReference type="eggNOG" id="ENOG502RZRC">
    <property type="taxonomic scope" value="Eukaryota"/>
</dbReference>